<dbReference type="PANTHER" id="PTHR44688:SF16">
    <property type="entry name" value="DNA-BINDING TRANSCRIPTIONAL ACTIVATOR DEVR_DOSR"/>
    <property type="match status" value="1"/>
</dbReference>
<accession>A0ABU8VXR1</accession>
<dbReference type="EMBL" id="JBBKZV010000005">
    <property type="protein sequence ID" value="MEJ8822614.1"/>
    <property type="molecule type" value="Genomic_DNA"/>
</dbReference>
<keyword evidence="2" id="KW-0238">DNA-binding</keyword>
<dbReference type="SUPFAM" id="SSF48452">
    <property type="entry name" value="TPR-like"/>
    <property type="match status" value="1"/>
</dbReference>
<comment type="caution">
    <text evidence="5">The sequence shown here is derived from an EMBL/GenBank/DDBJ whole genome shotgun (WGS) entry which is preliminary data.</text>
</comment>
<dbReference type="PANTHER" id="PTHR44688">
    <property type="entry name" value="DNA-BINDING TRANSCRIPTIONAL ACTIVATOR DEVR_DOSR"/>
    <property type="match status" value="1"/>
</dbReference>
<evidence type="ECO:0000313" key="5">
    <source>
        <dbReference type="EMBL" id="MEJ8822614.1"/>
    </source>
</evidence>
<keyword evidence="6" id="KW-1185">Reference proteome</keyword>
<evidence type="ECO:0000313" key="6">
    <source>
        <dbReference type="Proteomes" id="UP001363010"/>
    </source>
</evidence>
<dbReference type="Pfam" id="PF13191">
    <property type="entry name" value="AAA_16"/>
    <property type="match status" value="1"/>
</dbReference>
<evidence type="ECO:0000259" key="4">
    <source>
        <dbReference type="PROSITE" id="PS50043"/>
    </source>
</evidence>
<dbReference type="InterPro" id="IPR041664">
    <property type="entry name" value="AAA_16"/>
</dbReference>
<dbReference type="Gene3D" id="1.10.10.10">
    <property type="entry name" value="Winged helix-like DNA-binding domain superfamily/Winged helix DNA-binding domain"/>
    <property type="match status" value="1"/>
</dbReference>
<dbReference type="SUPFAM" id="SSF52540">
    <property type="entry name" value="P-loop containing nucleoside triphosphate hydrolases"/>
    <property type="match status" value="1"/>
</dbReference>
<evidence type="ECO:0000256" key="1">
    <source>
        <dbReference type="ARBA" id="ARBA00023015"/>
    </source>
</evidence>
<dbReference type="CDD" id="cd06170">
    <property type="entry name" value="LuxR_C_like"/>
    <property type="match status" value="1"/>
</dbReference>
<dbReference type="SUPFAM" id="SSF46894">
    <property type="entry name" value="C-terminal effector domain of the bipartite response regulators"/>
    <property type="match status" value="1"/>
</dbReference>
<dbReference type="InterPro" id="IPR041617">
    <property type="entry name" value="TPR_MalT"/>
</dbReference>
<protein>
    <submittedName>
        <fullName evidence="5">LuxR C-terminal-related transcriptional regulator</fullName>
    </submittedName>
</protein>
<reference evidence="5 6" key="1">
    <citation type="submission" date="2024-03" db="EMBL/GenBank/DDBJ databases">
        <title>Novel species of the genus Variovorax.</title>
        <authorList>
            <person name="Liu Q."/>
            <person name="Xin Y.-H."/>
        </authorList>
    </citation>
    <scope>NUCLEOTIDE SEQUENCE [LARGE SCALE GENOMIC DNA]</scope>
    <source>
        <strain evidence="5 6">KACC 18501</strain>
    </source>
</reference>
<keyword evidence="3" id="KW-0804">Transcription</keyword>
<dbReference type="InterPro" id="IPR011990">
    <property type="entry name" value="TPR-like_helical_dom_sf"/>
</dbReference>
<dbReference type="InterPro" id="IPR059106">
    <property type="entry name" value="WHD_MalT"/>
</dbReference>
<feature type="domain" description="HTH luxR-type" evidence="4">
    <location>
        <begin position="833"/>
        <end position="898"/>
    </location>
</feature>
<dbReference type="Pfam" id="PF25873">
    <property type="entry name" value="WHD_MalT"/>
    <property type="match status" value="1"/>
</dbReference>
<dbReference type="Pfam" id="PF00196">
    <property type="entry name" value="GerE"/>
    <property type="match status" value="1"/>
</dbReference>
<dbReference type="Gene3D" id="3.40.50.300">
    <property type="entry name" value="P-loop containing nucleotide triphosphate hydrolases"/>
    <property type="match status" value="1"/>
</dbReference>
<dbReference type="Pfam" id="PF17874">
    <property type="entry name" value="TPR_MalT"/>
    <property type="match status" value="1"/>
</dbReference>
<keyword evidence="1" id="KW-0805">Transcription regulation</keyword>
<name>A0ABU8VXR1_9BURK</name>
<evidence type="ECO:0000256" key="3">
    <source>
        <dbReference type="ARBA" id="ARBA00023163"/>
    </source>
</evidence>
<dbReference type="InterPro" id="IPR036388">
    <property type="entry name" value="WH-like_DNA-bd_sf"/>
</dbReference>
<dbReference type="InterPro" id="IPR027417">
    <property type="entry name" value="P-loop_NTPase"/>
</dbReference>
<dbReference type="PROSITE" id="PS50043">
    <property type="entry name" value="HTH_LUXR_2"/>
    <property type="match status" value="1"/>
</dbReference>
<dbReference type="Gene3D" id="1.25.40.10">
    <property type="entry name" value="Tetratricopeptide repeat domain"/>
    <property type="match status" value="1"/>
</dbReference>
<dbReference type="RefSeq" id="WP_340363656.1">
    <property type="nucleotide sequence ID" value="NZ_JBBKZV010000005.1"/>
</dbReference>
<sequence length="901" mass="99832">MNLDSLLVSTKFAPPRIGARFIVRKQLLEQLRSMQRCTFTLVTGSPGFGKTTLMAQWRQELMKSGAVVAWLSLSHDDRVLTSFCAYLVSALRRLGIALDEDEMLEGNNTKALDSLVASAVNGASQVAKELYLILDDYHHVEDASAHRLMQKLIDHCPANLHIAIASRMAPPFSISRLRVLGQVADISFEELPFDLDETRLFFEQNLHNVKLSADELRLIHDLTNGWPASLQLLAIMLKNRPSTRHKLRELGWQSSDLQAYLANDVVAHLPAELNDFIEQVSVCRRFNAELAEAITGRPDAAELIKRIEDENLLIYRVESEDRLPWYRFHPLFSDFLATCLARRGQPAIEMLHRRASQWFGAHDLLIEAVRHATLGGDLEFAVKAIEQAAPAEWRLGYVSPLLSLLDRLPQETLFLHPRLFFLGCLTFAITARPEKAERWLAQIRQSEVVRNPAISSHLALADAAVAMQRDDTQRAVDLLEPVAVPPDQNRFLHYVFLATLSSAYCSVGRYADAHRLLDAHPVAAEDRRNDMALVVEGARIYVYLVEGNVREAARAGSLLLSRAMAAHGRRSVSANLAAGALGEAYYELDRIDDAREVLANRPGILQSSMPGVMASAALARARLDLLQGSPDVALEFLESQAAHFHSLGHDRPLAWMLGEQVRILLAKGERIRASDLVTRLKDLASQHRDALGYRAEIPVAAALARARLLLHVDRPAEAIEALAEVRAHAQHYGRGRLAALAALLMAMALEDLGRHQDAQAQLVEAVQAGARFGFVRTFVDEGEHVGAMLARLPGQALSDPLAARYLEDLLGRFGGAGARAAPADEGVSEPAVPRKEDVNLTPRELEILSLISQAMSNKRIALTLSITLETVKWNVKNILAKLGVSSRYDAMTWARKRGLIE</sequence>
<dbReference type="InterPro" id="IPR016032">
    <property type="entry name" value="Sig_transdc_resp-reg_C-effctor"/>
</dbReference>
<evidence type="ECO:0000256" key="2">
    <source>
        <dbReference type="ARBA" id="ARBA00023125"/>
    </source>
</evidence>
<gene>
    <name evidence="5" type="ORF">WKW80_11305</name>
</gene>
<dbReference type="SMART" id="SM00421">
    <property type="entry name" value="HTH_LUXR"/>
    <property type="match status" value="1"/>
</dbReference>
<proteinExistence type="predicted"/>
<dbReference type="PRINTS" id="PR00038">
    <property type="entry name" value="HTHLUXR"/>
</dbReference>
<organism evidence="5 6">
    <name type="scientific">Variovorax humicola</name>
    <dbReference type="NCBI Taxonomy" id="1769758"/>
    <lineage>
        <taxon>Bacteria</taxon>
        <taxon>Pseudomonadati</taxon>
        <taxon>Pseudomonadota</taxon>
        <taxon>Betaproteobacteria</taxon>
        <taxon>Burkholderiales</taxon>
        <taxon>Comamonadaceae</taxon>
        <taxon>Variovorax</taxon>
    </lineage>
</organism>
<dbReference type="InterPro" id="IPR000792">
    <property type="entry name" value="Tscrpt_reg_LuxR_C"/>
</dbReference>
<dbReference type="Proteomes" id="UP001363010">
    <property type="component" value="Unassembled WGS sequence"/>
</dbReference>